<dbReference type="Proteomes" id="UP000247498">
    <property type="component" value="Unassembled WGS sequence"/>
</dbReference>
<dbReference type="OrthoDB" id="538996at2759"/>
<feature type="transmembrane region" description="Helical" evidence="1">
    <location>
        <begin position="108"/>
        <end position="128"/>
    </location>
</feature>
<accession>A0A2V0PF38</accession>
<dbReference type="AlphaFoldDB" id="A0A2V0PF38"/>
<keyword evidence="1" id="KW-1133">Transmembrane helix</keyword>
<keyword evidence="1" id="KW-0812">Transmembrane</keyword>
<protein>
    <recommendedName>
        <fullName evidence="4">Complex I-B14.7</fullName>
    </recommendedName>
</protein>
<gene>
    <name evidence="2" type="ORF">Rsub_08243</name>
</gene>
<sequence length="152" mass="15445">MAPTDMGCVKASATLGVGMGLVSVPVGFFRAHADLKHLTIQEKLVRMNSFRVAGRAMAGPLATFAAAGAAFGAADCLMQDVLGRRDTLTGVVGGLAVGAVVGLKRGSLISGIGFGALCAGVMLVTDFVEKVAHPAFDDIKVYGPKEPKKAAA</sequence>
<evidence type="ECO:0000313" key="2">
    <source>
        <dbReference type="EMBL" id="GBF95807.1"/>
    </source>
</evidence>
<evidence type="ECO:0008006" key="4">
    <source>
        <dbReference type="Google" id="ProtNLM"/>
    </source>
</evidence>
<evidence type="ECO:0000313" key="3">
    <source>
        <dbReference type="Proteomes" id="UP000247498"/>
    </source>
</evidence>
<evidence type="ECO:0000256" key="1">
    <source>
        <dbReference type="SAM" id="Phobius"/>
    </source>
</evidence>
<keyword evidence="3" id="KW-1185">Reference proteome</keyword>
<organism evidence="2 3">
    <name type="scientific">Raphidocelis subcapitata</name>
    <dbReference type="NCBI Taxonomy" id="307507"/>
    <lineage>
        <taxon>Eukaryota</taxon>
        <taxon>Viridiplantae</taxon>
        <taxon>Chlorophyta</taxon>
        <taxon>core chlorophytes</taxon>
        <taxon>Chlorophyceae</taxon>
        <taxon>CS clade</taxon>
        <taxon>Sphaeropleales</taxon>
        <taxon>Selenastraceae</taxon>
        <taxon>Raphidocelis</taxon>
    </lineage>
</organism>
<keyword evidence="1" id="KW-0472">Membrane</keyword>
<proteinExistence type="predicted"/>
<dbReference type="EMBL" id="BDRX01000070">
    <property type="protein sequence ID" value="GBF95807.1"/>
    <property type="molecule type" value="Genomic_DNA"/>
</dbReference>
<name>A0A2V0PF38_9CHLO</name>
<feature type="transmembrane region" description="Helical" evidence="1">
    <location>
        <begin position="12"/>
        <end position="31"/>
    </location>
</feature>
<feature type="transmembrane region" description="Helical" evidence="1">
    <location>
        <begin position="52"/>
        <end position="74"/>
    </location>
</feature>
<reference evidence="2 3" key="1">
    <citation type="journal article" date="2018" name="Sci. Rep.">
        <title>Raphidocelis subcapitata (=Pseudokirchneriella subcapitata) provides an insight into genome evolution and environmental adaptations in the Sphaeropleales.</title>
        <authorList>
            <person name="Suzuki S."/>
            <person name="Yamaguchi H."/>
            <person name="Nakajima N."/>
            <person name="Kawachi M."/>
        </authorList>
    </citation>
    <scope>NUCLEOTIDE SEQUENCE [LARGE SCALE GENOMIC DNA]</scope>
    <source>
        <strain evidence="2 3">NIES-35</strain>
    </source>
</reference>
<dbReference type="InParanoid" id="A0A2V0PF38"/>
<comment type="caution">
    <text evidence="2">The sequence shown here is derived from an EMBL/GenBank/DDBJ whole genome shotgun (WGS) entry which is preliminary data.</text>
</comment>